<sequence length="124" mass="14030">MKVFLSVVLLGLCAGWARPAQAQTPVDSAQIRLQNQKERTRAAEQVLADQRRQTATSRATAAETESALKQQRRDLQAQKRQLKDQQMAAHDDNAREKLARDQVRTEKARTRDQKKQLRTGAPTP</sequence>
<dbReference type="EMBL" id="VAJM01000002">
    <property type="protein sequence ID" value="TLM95167.1"/>
    <property type="molecule type" value="Genomic_DNA"/>
</dbReference>
<accession>A0A5R8WTT7</accession>
<feature type="compositionally biased region" description="Basic and acidic residues" evidence="1">
    <location>
        <begin position="71"/>
        <end position="115"/>
    </location>
</feature>
<dbReference type="OrthoDB" id="888511at2"/>
<evidence type="ECO:0000313" key="3">
    <source>
        <dbReference type="EMBL" id="TLM95167.1"/>
    </source>
</evidence>
<name>A0A5R8WTT7_9BACT</name>
<proteinExistence type="predicted"/>
<dbReference type="Proteomes" id="UP000305517">
    <property type="component" value="Unassembled WGS sequence"/>
</dbReference>
<comment type="caution">
    <text evidence="3">The sequence shown here is derived from an EMBL/GenBank/DDBJ whole genome shotgun (WGS) entry which is preliminary data.</text>
</comment>
<keyword evidence="4" id="KW-1185">Reference proteome</keyword>
<feature type="chain" id="PRO_5024438936" description="DUF4890 domain-containing protein" evidence="2">
    <location>
        <begin position="23"/>
        <end position="124"/>
    </location>
</feature>
<reference evidence="3 4" key="1">
    <citation type="submission" date="2019-05" db="EMBL/GenBank/DDBJ databases">
        <title>Hymenobacter edaphi sp. nov., isolated from abandoned arsenic-contaminated farmland soil.</title>
        <authorList>
            <person name="Nie L."/>
        </authorList>
    </citation>
    <scope>NUCLEOTIDE SEQUENCE [LARGE SCALE GENOMIC DNA]</scope>
    <source>
        <strain evidence="3 4">1-3-3-8</strain>
    </source>
</reference>
<feature type="signal peptide" evidence="2">
    <location>
        <begin position="1"/>
        <end position="22"/>
    </location>
</feature>
<protein>
    <recommendedName>
        <fullName evidence="5">DUF4890 domain-containing protein</fullName>
    </recommendedName>
</protein>
<evidence type="ECO:0000313" key="4">
    <source>
        <dbReference type="Proteomes" id="UP000305517"/>
    </source>
</evidence>
<feature type="compositionally biased region" description="Low complexity" evidence="1">
    <location>
        <begin position="53"/>
        <end position="67"/>
    </location>
</feature>
<feature type="region of interest" description="Disordered" evidence="1">
    <location>
        <begin position="42"/>
        <end position="124"/>
    </location>
</feature>
<evidence type="ECO:0000256" key="2">
    <source>
        <dbReference type="SAM" id="SignalP"/>
    </source>
</evidence>
<evidence type="ECO:0000256" key="1">
    <source>
        <dbReference type="SAM" id="MobiDB-lite"/>
    </source>
</evidence>
<keyword evidence="2" id="KW-0732">Signal</keyword>
<gene>
    <name evidence="3" type="ORF">FDY95_05070</name>
</gene>
<dbReference type="AlphaFoldDB" id="A0A5R8WTT7"/>
<evidence type="ECO:0008006" key="5">
    <source>
        <dbReference type="Google" id="ProtNLM"/>
    </source>
</evidence>
<organism evidence="3 4">
    <name type="scientific">Hymenobacter jeollabukensis</name>
    <dbReference type="NCBI Taxonomy" id="2025313"/>
    <lineage>
        <taxon>Bacteria</taxon>
        <taxon>Pseudomonadati</taxon>
        <taxon>Bacteroidota</taxon>
        <taxon>Cytophagia</taxon>
        <taxon>Cytophagales</taxon>
        <taxon>Hymenobacteraceae</taxon>
        <taxon>Hymenobacter</taxon>
    </lineage>
</organism>
<dbReference type="RefSeq" id="WP_138075641.1">
    <property type="nucleotide sequence ID" value="NZ_VAJM01000002.1"/>
</dbReference>